<dbReference type="Gene3D" id="1.10.10.10">
    <property type="entry name" value="Winged helix-like DNA-binding domain superfamily/Winged helix DNA-binding domain"/>
    <property type="match status" value="1"/>
</dbReference>
<keyword evidence="6" id="KW-0808">Transferase</keyword>
<name>A0A1H8AIJ4_9SPHN</name>
<sequence>MRKSALVQRLEQYATLSAGERDALDWAERRETRVPAGERLLGRGENSDTLYVVQLGWFHAAIRLPTGARQILRFHFPGDLMGTSSIAWAQAVHDFTAVSDAIVSELSKVNLGRIFREQPRLAGLLYAMSAAENVALSDRLTSVGRMDSLQRLSTLILDVLARLRVTAGGVIDSFDFPLTQTDIGDTVGLTKVHVSRTLGKMEDLGLIQRNGKRVRVLDEARMIADTGFVDRYKEIESSWLAPPPT</sequence>
<dbReference type="Pfam" id="PF00027">
    <property type="entry name" value="cNMP_binding"/>
    <property type="match status" value="1"/>
</dbReference>
<dbReference type="InterPro" id="IPR036388">
    <property type="entry name" value="WH-like_DNA-bd_sf"/>
</dbReference>
<dbReference type="CDD" id="cd00092">
    <property type="entry name" value="HTH_CRP"/>
    <property type="match status" value="1"/>
</dbReference>
<dbReference type="PROSITE" id="PS50042">
    <property type="entry name" value="CNMP_BINDING_3"/>
    <property type="match status" value="1"/>
</dbReference>
<evidence type="ECO:0000313" key="7">
    <source>
        <dbReference type="Proteomes" id="UP000199206"/>
    </source>
</evidence>
<dbReference type="SMART" id="SM00419">
    <property type="entry name" value="HTH_CRP"/>
    <property type="match status" value="1"/>
</dbReference>
<protein>
    <submittedName>
        <fullName evidence="6">cAMP-binding domain of CRP or a regulatory subunit of cAMP-dependent protein kinases</fullName>
    </submittedName>
</protein>
<keyword evidence="6" id="KW-0418">Kinase</keyword>
<dbReference type="CDD" id="cd00038">
    <property type="entry name" value="CAP_ED"/>
    <property type="match status" value="1"/>
</dbReference>
<gene>
    <name evidence="6" type="ORF">SAMN05192583_0925</name>
</gene>
<evidence type="ECO:0000259" key="5">
    <source>
        <dbReference type="PROSITE" id="PS51063"/>
    </source>
</evidence>
<dbReference type="InterPro" id="IPR036390">
    <property type="entry name" value="WH_DNA-bd_sf"/>
</dbReference>
<dbReference type="InterPro" id="IPR014710">
    <property type="entry name" value="RmlC-like_jellyroll"/>
</dbReference>
<dbReference type="InterPro" id="IPR000595">
    <property type="entry name" value="cNMP-bd_dom"/>
</dbReference>
<dbReference type="GO" id="GO:0016301">
    <property type="term" value="F:kinase activity"/>
    <property type="evidence" value="ECO:0007669"/>
    <property type="project" value="UniProtKB-KW"/>
</dbReference>
<keyword evidence="1" id="KW-0805">Transcription regulation</keyword>
<dbReference type="RefSeq" id="WP_093664316.1">
    <property type="nucleotide sequence ID" value="NZ_FOCF01000002.1"/>
</dbReference>
<dbReference type="PROSITE" id="PS51063">
    <property type="entry name" value="HTH_CRP_2"/>
    <property type="match status" value="1"/>
</dbReference>
<feature type="domain" description="HTH crp-type" evidence="5">
    <location>
        <begin position="146"/>
        <end position="220"/>
    </location>
</feature>
<dbReference type="STRING" id="1166340.SAMN05192583_0925"/>
<keyword evidence="3" id="KW-0804">Transcription</keyword>
<dbReference type="EMBL" id="FOCF01000002">
    <property type="protein sequence ID" value="SEM70441.1"/>
    <property type="molecule type" value="Genomic_DNA"/>
</dbReference>
<dbReference type="SMART" id="SM00100">
    <property type="entry name" value="cNMP"/>
    <property type="match status" value="1"/>
</dbReference>
<dbReference type="Pfam" id="PF13545">
    <property type="entry name" value="HTH_Crp_2"/>
    <property type="match status" value="1"/>
</dbReference>
<dbReference type="InterPro" id="IPR012318">
    <property type="entry name" value="HTH_CRP"/>
</dbReference>
<keyword evidence="2" id="KW-0238">DNA-binding</keyword>
<dbReference type="AlphaFoldDB" id="A0A1H8AIJ4"/>
<organism evidence="6 7">
    <name type="scientific">Sphingomonas gellani</name>
    <dbReference type="NCBI Taxonomy" id="1166340"/>
    <lineage>
        <taxon>Bacteria</taxon>
        <taxon>Pseudomonadati</taxon>
        <taxon>Pseudomonadota</taxon>
        <taxon>Alphaproteobacteria</taxon>
        <taxon>Sphingomonadales</taxon>
        <taxon>Sphingomonadaceae</taxon>
        <taxon>Sphingomonas</taxon>
    </lineage>
</organism>
<dbReference type="OrthoDB" id="6155297at2"/>
<evidence type="ECO:0000256" key="3">
    <source>
        <dbReference type="ARBA" id="ARBA00023163"/>
    </source>
</evidence>
<dbReference type="SUPFAM" id="SSF46785">
    <property type="entry name" value="Winged helix' DNA-binding domain"/>
    <property type="match status" value="1"/>
</dbReference>
<dbReference type="InterPro" id="IPR018490">
    <property type="entry name" value="cNMP-bd_dom_sf"/>
</dbReference>
<dbReference type="Proteomes" id="UP000199206">
    <property type="component" value="Unassembled WGS sequence"/>
</dbReference>
<reference evidence="7" key="1">
    <citation type="submission" date="2016-10" db="EMBL/GenBank/DDBJ databases">
        <authorList>
            <person name="Varghese N."/>
            <person name="Submissions S."/>
        </authorList>
    </citation>
    <scope>NUCLEOTIDE SEQUENCE [LARGE SCALE GENOMIC DNA]</scope>
    <source>
        <strain evidence="7">S6-262</strain>
    </source>
</reference>
<evidence type="ECO:0000256" key="1">
    <source>
        <dbReference type="ARBA" id="ARBA00023015"/>
    </source>
</evidence>
<evidence type="ECO:0000259" key="4">
    <source>
        <dbReference type="PROSITE" id="PS50042"/>
    </source>
</evidence>
<accession>A0A1H8AIJ4</accession>
<proteinExistence type="predicted"/>
<dbReference type="GO" id="GO:0003677">
    <property type="term" value="F:DNA binding"/>
    <property type="evidence" value="ECO:0007669"/>
    <property type="project" value="UniProtKB-KW"/>
</dbReference>
<evidence type="ECO:0000256" key="2">
    <source>
        <dbReference type="ARBA" id="ARBA00023125"/>
    </source>
</evidence>
<evidence type="ECO:0000313" key="6">
    <source>
        <dbReference type="EMBL" id="SEM70441.1"/>
    </source>
</evidence>
<dbReference type="GO" id="GO:0006355">
    <property type="term" value="P:regulation of DNA-templated transcription"/>
    <property type="evidence" value="ECO:0007669"/>
    <property type="project" value="InterPro"/>
</dbReference>
<dbReference type="Gene3D" id="2.60.120.10">
    <property type="entry name" value="Jelly Rolls"/>
    <property type="match status" value="1"/>
</dbReference>
<feature type="domain" description="Cyclic nucleotide-binding" evidence="4">
    <location>
        <begin position="12"/>
        <end position="86"/>
    </location>
</feature>
<dbReference type="SUPFAM" id="SSF51206">
    <property type="entry name" value="cAMP-binding domain-like"/>
    <property type="match status" value="1"/>
</dbReference>
<keyword evidence="7" id="KW-1185">Reference proteome</keyword>